<protein>
    <submittedName>
        <fullName evidence="1">Uncharacterized protein</fullName>
    </submittedName>
</protein>
<dbReference type="AlphaFoldDB" id="A0A195FC24"/>
<sequence>MTKDYKKARDIGNRLLKRNCNDVDVICGLNILKHKKKEECERSSLIESADNERSDVADGDVTDFIDDNVDIRIDSEMADKIMSHGTSLLNNKAKISLNQQRMYKVIPIKRYRRVKEYTECECSMFFGHRE</sequence>
<keyword evidence="2" id="KW-1185">Reference proteome</keyword>
<accession>A0A195FC24</accession>
<proteinExistence type="predicted"/>
<reference evidence="1 2" key="1">
    <citation type="submission" date="2016-03" db="EMBL/GenBank/DDBJ databases">
        <title>Trachymyrmex septentrionalis WGS genome.</title>
        <authorList>
            <person name="Nygaard S."/>
            <person name="Hu H."/>
            <person name="Boomsma J."/>
            <person name="Zhang G."/>
        </authorList>
    </citation>
    <scope>NUCLEOTIDE SEQUENCE [LARGE SCALE GENOMIC DNA]</scope>
    <source>
        <strain evidence="1">Tsep2-gDNA-1</strain>
        <tissue evidence="1">Whole body</tissue>
    </source>
</reference>
<gene>
    <name evidence="1" type="ORF">ALC56_07220</name>
</gene>
<name>A0A195FC24_9HYME</name>
<dbReference type="Proteomes" id="UP000078541">
    <property type="component" value="Unassembled WGS sequence"/>
</dbReference>
<dbReference type="EMBL" id="KQ981673">
    <property type="protein sequence ID" value="KYN38180.1"/>
    <property type="molecule type" value="Genomic_DNA"/>
</dbReference>
<organism evidence="1 2">
    <name type="scientific">Trachymyrmex septentrionalis</name>
    <dbReference type="NCBI Taxonomy" id="34720"/>
    <lineage>
        <taxon>Eukaryota</taxon>
        <taxon>Metazoa</taxon>
        <taxon>Ecdysozoa</taxon>
        <taxon>Arthropoda</taxon>
        <taxon>Hexapoda</taxon>
        <taxon>Insecta</taxon>
        <taxon>Pterygota</taxon>
        <taxon>Neoptera</taxon>
        <taxon>Endopterygota</taxon>
        <taxon>Hymenoptera</taxon>
        <taxon>Apocrita</taxon>
        <taxon>Aculeata</taxon>
        <taxon>Formicoidea</taxon>
        <taxon>Formicidae</taxon>
        <taxon>Myrmicinae</taxon>
        <taxon>Trachymyrmex</taxon>
    </lineage>
</organism>
<evidence type="ECO:0000313" key="1">
    <source>
        <dbReference type="EMBL" id="KYN38180.1"/>
    </source>
</evidence>
<evidence type="ECO:0000313" key="2">
    <source>
        <dbReference type="Proteomes" id="UP000078541"/>
    </source>
</evidence>